<dbReference type="EMBL" id="CP046401">
    <property type="protein sequence ID" value="QGY46648.1"/>
    <property type="molecule type" value="Genomic_DNA"/>
</dbReference>
<organism evidence="3 4">
    <name type="scientific">Maribellus comscasis</name>
    <dbReference type="NCBI Taxonomy" id="2681766"/>
    <lineage>
        <taxon>Bacteria</taxon>
        <taxon>Pseudomonadati</taxon>
        <taxon>Bacteroidota</taxon>
        <taxon>Bacteroidia</taxon>
        <taxon>Marinilabiliales</taxon>
        <taxon>Prolixibacteraceae</taxon>
        <taxon>Maribellus</taxon>
    </lineage>
</organism>
<evidence type="ECO:0000313" key="4">
    <source>
        <dbReference type="Proteomes" id="UP000428260"/>
    </source>
</evidence>
<sequence>MNRSEIRRIISVGFILFYTILAHPLFAQVKLSEELWTLPTYPVLAPEKAPIFFTHENYQGASRYVYPYALNDVISNEKQEHDWKALILENEYIKLCVTPEIGGKLYYATDKTTDYNFVYKNNEVKPGNLGMTGAWVSGGIEWCVLHHHRASTFLPVDYSTAENKDGSKTIFIGETEPRHGMHWTIGITAFPGKSYFEADVAIYNPTPFTNTFLFWANVAAHTNENYQVIFPPSVQLATFHSKNDFTHWPISTEVYRGQDFTNGVDVSWWKNVKESASFFAHDLKEDFMGGYDHGTNTGTVHIGDHNIVKGAKLWEWGSGPRGQATEGRLTETSGPYVEIMVGAYSDNQPDYSWIKPFETKRWKQYWYPVKDIEGFKNANLNAAVNLEQRDENNVFLGYHATQEFENTRVILRNGDNIVFQKDIQISPETAFTETIELGGSFEMTNLYTELKNLETDEVLISYQPKEIKRPDLPPVVEPPAAPEGIETIEEVYLAGKRIEQFYNPRYNALDYYIEALQRDSNDIRTNTAVGNYYLKNGDFETARKYLATAIRRLTADYTRPSNCEALYLQGLTLKALGLFDEAVDTLYRATWDYAYHSAAYFELAQISGLRGDFKKALQQINESLSSNTKNYRAVALKSAIQRNLGDFAGAAETLYLIPENDPLNFRLANEVYLIEKAARNNPSAENELAELTKKMRGFDQNYLELAVGYIDDGMLQEAEDVLQRIKTDNPIIHYYRGYIQARLGNTDAAKIHFAQAESLPEDYCFPYRFQTIPVLTSALITNPDDGKAWYYLGNILYDKQPEKAVEYWKKAVEAAPGLAVASRNLGWAYYRYFKDYEQAILWYEKAMALNPVDAIYYSELDNLYELNNSAINKRLALFAGKNDVVKNRDDAFVRQITVLTLAGQPEKSVQYLQDKKFSYREGNSRVREVIIDAQLSLGLTYFAEEEHEKALEHFLLAQIPDEEAGSARSGNRDIQVNYFIGVAYKALKDEQKADEYFVLATEGEGRTSVMSYYKGLSFLELKKKKEAEEIFDVLVENGNQRLNPKEGQGNDFFAIFGEREADKTRQSMAYTLRGLGYKGLGKNKQAKEDLSKAVELSVGNLWAQTELKEL</sequence>
<dbReference type="SUPFAM" id="SSF48452">
    <property type="entry name" value="TPR-like"/>
    <property type="match status" value="2"/>
</dbReference>
<feature type="domain" description="DUF5107" evidence="2">
    <location>
        <begin position="65"/>
        <end position="369"/>
    </location>
</feature>
<accession>A0A6I6JZP4</accession>
<proteinExistence type="predicted"/>
<gene>
    <name evidence="3" type="ORF">GM418_24195</name>
</gene>
<dbReference type="Proteomes" id="UP000428260">
    <property type="component" value="Chromosome"/>
</dbReference>
<evidence type="ECO:0000313" key="3">
    <source>
        <dbReference type="EMBL" id="QGY46648.1"/>
    </source>
</evidence>
<dbReference type="SMART" id="SM00671">
    <property type="entry name" value="SEL1"/>
    <property type="match status" value="2"/>
</dbReference>
<dbReference type="InterPro" id="IPR019734">
    <property type="entry name" value="TPR_rpt"/>
</dbReference>
<evidence type="ECO:0000259" key="2">
    <source>
        <dbReference type="Pfam" id="PF17128"/>
    </source>
</evidence>
<dbReference type="PANTHER" id="PTHR12558">
    <property type="entry name" value="CELL DIVISION CYCLE 16,23,27"/>
    <property type="match status" value="1"/>
</dbReference>
<name>A0A6I6JZP4_9BACT</name>
<dbReference type="Pfam" id="PF17128">
    <property type="entry name" value="DUF5107"/>
    <property type="match status" value="1"/>
</dbReference>
<dbReference type="InterPro" id="IPR006597">
    <property type="entry name" value="Sel1-like"/>
</dbReference>
<dbReference type="PANTHER" id="PTHR12558:SF33">
    <property type="entry name" value="BLL7664 PROTEIN"/>
    <property type="match status" value="1"/>
</dbReference>
<dbReference type="Pfam" id="PF13432">
    <property type="entry name" value="TPR_16"/>
    <property type="match status" value="1"/>
</dbReference>
<dbReference type="KEGG" id="mcos:GM418_24195"/>
<protein>
    <submittedName>
        <fullName evidence="3">DUF5107 domain-containing protein</fullName>
    </submittedName>
</protein>
<dbReference type="Gene3D" id="1.25.40.10">
    <property type="entry name" value="Tetratricopeptide repeat domain"/>
    <property type="match status" value="3"/>
</dbReference>
<keyword evidence="1" id="KW-0175">Coiled coil</keyword>
<dbReference type="RefSeq" id="WP_158869776.1">
    <property type="nucleotide sequence ID" value="NZ_CP046401.1"/>
</dbReference>
<keyword evidence="4" id="KW-1185">Reference proteome</keyword>
<dbReference type="SUPFAM" id="SSF81901">
    <property type="entry name" value="HCP-like"/>
    <property type="match status" value="1"/>
</dbReference>
<dbReference type="SMART" id="SM00028">
    <property type="entry name" value="TPR"/>
    <property type="match status" value="9"/>
</dbReference>
<dbReference type="AlphaFoldDB" id="A0A6I6JZP4"/>
<evidence type="ECO:0000256" key="1">
    <source>
        <dbReference type="SAM" id="Coils"/>
    </source>
</evidence>
<reference evidence="3 4" key="1">
    <citation type="submission" date="2019-11" db="EMBL/GenBank/DDBJ databases">
        <authorList>
            <person name="Zheng R.K."/>
            <person name="Sun C.M."/>
        </authorList>
    </citation>
    <scope>NUCLEOTIDE SEQUENCE [LARGE SCALE GENOMIC DNA]</scope>
    <source>
        <strain evidence="3 4">WC007</strain>
    </source>
</reference>
<dbReference type="InterPro" id="IPR011990">
    <property type="entry name" value="TPR-like_helical_dom_sf"/>
</dbReference>
<dbReference type="Pfam" id="PF13181">
    <property type="entry name" value="TPR_8"/>
    <property type="match status" value="3"/>
</dbReference>
<feature type="coiled-coil region" evidence="1">
    <location>
        <begin position="674"/>
        <end position="701"/>
    </location>
</feature>
<dbReference type="InterPro" id="IPR033396">
    <property type="entry name" value="DUF5107"/>
</dbReference>